<organism evidence="1 2">
    <name type="scientific">Bodo saltans</name>
    <name type="common">Flagellated protozoan</name>
    <dbReference type="NCBI Taxonomy" id="75058"/>
    <lineage>
        <taxon>Eukaryota</taxon>
        <taxon>Discoba</taxon>
        <taxon>Euglenozoa</taxon>
        <taxon>Kinetoplastea</taxon>
        <taxon>Metakinetoplastina</taxon>
        <taxon>Eubodonida</taxon>
        <taxon>Bodonidae</taxon>
        <taxon>Bodo</taxon>
    </lineage>
</organism>
<keyword evidence="2" id="KW-1185">Reference proteome</keyword>
<evidence type="ECO:0000313" key="2">
    <source>
        <dbReference type="Proteomes" id="UP000051952"/>
    </source>
</evidence>
<dbReference type="Proteomes" id="UP000051952">
    <property type="component" value="Unassembled WGS sequence"/>
</dbReference>
<feature type="non-terminal residue" evidence="1">
    <location>
        <position position="1"/>
    </location>
</feature>
<dbReference type="AlphaFoldDB" id="A0A0S4IXI0"/>
<name>A0A0S4IXI0_BODSA</name>
<protein>
    <submittedName>
        <fullName evidence="1">Membrane-associated protein, putative</fullName>
    </submittedName>
</protein>
<gene>
    <name evidence="1" type="ORF">BSAL_00515</name>
</gene>
<dbReference type="Gene3D" id="2.120.10.30">
    <property type="entry name" value="TolB, C-terminal domain"/>
    <property type="match status" value="2"/>
</dbReference>
<dbReference type="InterPro" id="IPR011042">
    <property type="entry name" value="6-blade_b-propeller_TolB-like"/>
</dbReference>
<dbReference type="EMBL" id="CYKH01000360">
    <property type="protein sequence ID" value="CUF57866.1"/>
    <property type="molecule type" value="Genomic_DNA"/>
</dbReference>
<accession>A0A0S4IXI0</accession>
<sequence>ESCHHVMSDLLFFTFRTLLLVIAISVSGSFARITSTSLLMVSTLASQYYPAGIHVDDNGTVVYSSRDGCTISRLPRGGSVSVIAGVTSVCGFKDDVGTAARFYYPCGIARISSLLYIADEYNNRIRVLDLTTYSVSTLTGSSPGSLDDPFPSALFYTPTDVHHFSTPAVSVIYILDYTNNAVRKADLRSKIVSTVATVTNPVFGCLNRNGTLLFLANDAQTIVRVDISGGTSVIIAGYAGSSGYQDNRGTMARFYDPRGVAFNADETAIYIGDWKNYRLRRIQLSNMSVTTVAGTGAISSINSLPRASTFQGFAQIIWYCDRLPTVCGIMAAEFAASGNIRWIPFTQGTVTTSSSI</sequence>
<reference evidence="2" key="1">
    <citation type="submission" date="2015-09" db="EMBL/GenBank/DDBJ databases">
        <authorList>
            <consortium name="Pathogen Informatics"/>
        </authorList>
    </citation>
    <scope>NUCLEOTIDE SEQUENCE [LARGE SCALE GENOMIC DNA]</scope>
    <source>
        <strain evidence="2">Lake Konstanz</strain>
    </source>
</reference>
<dbReference type="PANTHER" id="PTHR46388:SF2">
    <property type="entry name" value="NHL REPEAT-CONTAINING PROTEIN 2"/>
    <property type="match status" value="1"/>
</dbReference>
<dbReference type="OrthoDB" id="273823at2759"/>
<dbReference type="PANTHER" id="PTHR46388">
    <property type="entry name" value="NHL REPEAT-CONTAINING PROTEIN 2"/>
    <property type="match status" value="1"/>
</dbReference>
<dbReference type="VEuPathDB" id="TriTrypDB:BSAL_00515"/>
<evidence type="ECO:0000313" key="1">
    <source>
        <dbReference type="EMBL" id="CUF57866.1"/>
    </source>
</evidence>
<dbReference type="SUPFAM" id="SSF101898">
    <property type="entry name" value="NHL repeat"/>
    <property type="match status" value="1"/>
</dbReference>
<proteinExistence type="predicted"/>